<dbReference type="AlphaFoldDB" id="A0A7X8H0A2"/>
<dbReference type="EMBL" id="JAAYSM010000170">
    <property type="protein sequence ID" value="NLJ18296.1"/>
    <property type="molecule type" value="Genomic_DNA"/>
</dbReference>
<reference evidence="1 2" key="1">
    <citation type="journal article" date="2020" name="Biotechnol. Biofuels">
        <title>New insights from the biogas microbiome by comprehensive genome-resolved metagenomics of nearly 1600 species originating from multiple anaerobic digesters.</title>
        <authorList>
            <person name="Campanaro S."/>
            <person name="Treu L."/>
            <person name="Rodriguez-R L.M."/>
            <person name="Kovalovszki A."/>
            <person name="Ziels R.M."/>
            <person name="Maus I."/>
            <person name="Zhu X."/>
            <person name="Kougias P.G."/>
            <person name="Basile A."/>
            <person name="Luo G."/>
            <person name="Schluter A."/>
            <person name="Konstantinidis K.T."/>
            <person name="Angelidaki I."/>
        </authorList>
    </citation>
    <scope>NUCLEOTIDE SEQUENCE [LARGE SCALE GENOMIC DNA]</scope>
    <source>
        <strain evidence="1">AS23ysBPME_34</strain>
    </source>
</reference>
<comment type="caution">
    <text evidence="1">The sequence shown here is derived from an EMBL/GenBank/DDBJ whole genome shotgun (WGS) entry which is preliminary data.</text>
</comment>
<sequence>MISLSDYRVKKYKEVANIDTEEKIDDIRYAIGLVEEEEGNLGESKLGKAVEDIYMLDINLEEKLDKILKLVKQEDGDENKYFDKIDSVMKVNSKEGLTK</sequence>
<proteinExistence type="predicted"/>
<gene>
    <name evidence="1" type="ORF">GX355_05485</name>
</gene>
<dbReference type="RefSeq" id="WP_276647911.1">
    <property type="nucleotide sequence ID" value="NZ_JAAYSM010000170.1"/>
</dbReference>
<name>A0A7X8H0A2_9LACT</name>
<protein>
    <submittedName>
        <fullName evidence="1">Uncharacterized protein</fullName>
    </submittedName>
</protein>
<evidence type="ECO:0000313" key="1">
    <source>
        <dbReference type="EMBL" id="NLJ18296.1"/>
    </source>
</evidence>
<organism evidence="1 2">
    <name type="scientific">Globicatella sulfidifaciens</name>
    <dbReference type="NCBI Taxonomy" id="136093"/>
    <lineage>
        <taxon>Bacteria</taxon>
        <taxon>Bacillati</taxon>
        <taxon>Bacillota</taxon>
        <taxon>Bacilli</taxon>
        <taxon>Lactobacillales</taxon>
        <taxon>Aerococcaceae</taxon>
        <taxon>Globicatella</taxon>
    </lineage>
</organism>
<dbReference type="Proteomes" id="UP000541058">
    <property type="component" value="Unassembled WGS sequence"/>
</dbReference>
<accession>A0A7X8H0A2</accession>
<evidence type="ECO:0000313" key="2">
    <source>
        <dbReference type="Proteomes" id="UP000541058"/>
    </source>
</evidence>